<evidence type="ECO:0000313" key="8">
    <source>
        <dbReference type="Proteomes" id="UP000199421"/>
    </source>
</evidence>
<keyword evidence="2" id="KW-0805">Transcription regulation</keyword>
<feature type="domain" description="RNA polymerase sigma factor 70 region 4 type 2" evidence="6">
    <location>
        <begin position="120"/>
        <end position="171"/>
    </location>
</feature>
<feature type="domain" description="RNA polymerase sigma-70 region 2" evidence="5">
    <location>
        <begin position="20"/>
        <end position="83"/>
    </location>
</feature>
<dbReference type="Gene3D" id="1.10.10.10">
    <property type="entry name" value="Winged helix-like DNA-binding domain superfamily/Winged helix DNA-binding domain"/>
    <property type="match status" value="1"/>
</dbReference>
<dbReference type="InterPro" id="IPR036388">
    <property type="entry name" value="WH-like_DNA-bd_sf"/>
</dbReference>
<dbReference type="InterPro" id="IPR013324">
    <property type="entry name" value="RNA_pol_sigma_r3/r4-like"/>
</dbReference>
<dbReference type="SUPFAM" id="SSF88659">
    <property type="entry name" value="Sigma3 and sigma4 domains of RNA polymerase sigma factors"/>
    <property type="match status" value="1"/>
</dbReference>
<dbReference type="PANTHER" id="PTHR43133:SF46">
    <property type="entry name" value="RNA POLYMERASE SIGMA-70 FACTOR ECF SUBFAMILY"/>
    <property type="match status" value="1"/>
</dbReference>
<evidence type="ECO:0000256" key="4">
    <source>
        <dbReference type="ARBA" id="ARBA00023163"/>
    </source>
</evidence>
<accession>A0A1H7H3S7</accession>
<evidence type="ECO:0000313" key="7">
    <source>
        <dbReference type="EMBL" id="SEK45063.1"/>
    </source>
</evidence>
<dbReference type="Pfam" id="PF08281">
    <property type="entry name" value="Sigma70_r4_2"/>
    <property type="match status" value="1"/>
</dbReference>
<dbReference type="RefSeq" id="WP_162276504.1">
    <property type="nucleotide sequence ID" value="NZ_FOAF01000001.1"/>
</dbReference>
<dbReference type="SUPFAM" id="SSF88946">
    <property type="entry name" value="Sigma2 domain of RNA polymerase sigma factors"/>
    <property type="match status" value="1"/>
</dbReference>
<evidence type="ECO:0000256" key="2">
    <source>
        <dbReference type="ARBA" id="ARBA00023015"/>
    </source>
</evidence>
<comment type="similarity">
    <text evidence="1">Belongs to the sigma-70 factor family. ECF subfamily.</text>
</comment>
<evidence type="ECO:0000259" key="6">
    <source>
        <dbReference type="Pfam" id="PF08281"/>
    </source>
</evidence>
<dbReference type="NCBIfam" id="TIGR02937">
    <property type="entry name" value="sigma70-ECF"/>
    <property type="match status" value="1"/>
</dbReference>
<dbReference type="InterPro" id="IPR013249">
    <property type="entry name" value="RNA_pol_sigma70_r4_t2"/>
</dbReference>
<dbReference type="Proteomes" id="UP000199421">
    <property type="component" value="Unassembled WGS sequence"/>
</dbReference>
<dbReference type="GO" id="GO:0006352">
    <property type="term" value="P:DNA-templated transcription initiation"/>
    <property type="evidence" value="ECO:0007669"/>
    <property type="project" value="InterPro"/>
</dbReference>
<dbReference type="Gene3D" id="1.10.1740.10">
    <property type="match status" value="1"/>
</dbReference>
<dbReference type="Pfam" id="PF04542">
    <property type="entry name" value="Sigma70_r2"/>
    <property type="match status" value="1"/>
</dbReference>
<protein>
    <submittedName>
        <fullName evidence="7">RNA polymerase sigma-70 factor, ECF subfamily</fullName>
    </submittedName>
</protein>
<evidence type="ECO:0000259" key="5">
    <source>
        <dbReference type="Pfam" id="PF04542"/>
    </source>
</evidence>
<dbReference type="GO" id="GO:0003677">
    <property type="term" value="F:DNA binding"/>
    <property type="evidence" value="ECO:0007669"/>
    <property type="project" value="InterPro"/>
</dbReference>
<name>A0A1H7H3S7_OLID1</name>
<dbReference type="InterPro" id="IPR007627">
    <property type="entry name" value="RNA_pol_sigma70_r2"/>
</dbReference>
<dbReference type="PANTHER" id="PTHR43133">
    <property type="entry name" value="RNA POLYMERASE ECF-TYPE SIGMA FACTO"/>
    <property type="match status" value="1"/>
</dbReference>
<keyword evidence="4" id="KW-0804">Transcription</keyword>
<dbReference type="InterPro" id="IPR014284">
    <property type="entry name" value="RNA_pol_sigma-70_dom"/>
</dbReference>
<dbReference type="InterPro" id="IPR039425">
    <property type="entry name" value="RNA_pol_sigma-70-like"/>
</dbReference>
<sequence length="176" mass="20632">MQELLRKIKEDDESAFNELYFRYFNPLIHFSYSFVNNRDIAEEIVNDVFLRLWLKRKTLPDIANEKVFLYTAARNASLNHLRTFSTKRFKNMESFLTSDHHILVEFSPEQYYISAETKSRIVKAVNSLPPKCQIIYKMVKEDGLSIAEAAEILLLSYKTVFTQLQIALKKIAVVIE</sequence>
<evidence type="ECO:0000256" key="1">
    <source>
        <dbReference type="ARBA" id="ARBA00010641"/>
    </source>
</evidence>
<keyword evidence="8" id="KW-1185">Reference proteome</keyword>
<reference evidence="8" key="1">
    <citation type="submission" date="2016-10" db="EMBL/GenBank/DDBJ databases">
        <authorList>
            <person name="Varghese N."/>
            <person name="Submissions S."/>
        </authorList>
    </citation>
    <scope>NUCLEOTIDE SEQUENCE [LARGE SCALE GENOMIC DNA]</scope>
    <source>
        <strain evidence="8">DSM 18733</strain>
    </source>
</reference>
<dbReference type="InterPro" id="IPR013325">
    <property type="entry name" value="RNA_pol_sigma_r2"/>
</dbReference>
<dbReference type="AlphaFoldDB" id="A0A1H7H3S7"/>
<dbReference type="GO" id="GO:0016987">
    <property type="term" value="F:sigma factor activity"/>
    <property type="evidence" value="ECO:0007669"/>
    <property type="project" value="UniProtKB-KW"/>
</dbReference>
<dbReference type="EMBL" id="FOAF01000001">
    <property type="protein sequence ID" value="SEK45063.1"/>
    <property type="molecule type" value="Genomic_DNA"/>
</dbReference>
<evidence type="ECO:0000256" key="3">
    <source>
        <dbReference type="ARBA" id="ARBA00023082"/>
    </source>
</evidence>
<proteinExistence type="inferred from homology"/>
<organism evidence="7 8">
    <name type="scientific">Olivibacter domesticus</name>
    <name type="common">Pseudosphingobacterium domesticum</name>
    <dbReference type="NCBI Taxonomy" id="407022"/>
    <lineage>
        <taxon>Bacteria</taxon>
        <taxon>Pseudomonadati</taxon>
        <taxon>Bacteroidota</taxon>
        <taxon>Sphingobacteriia</taxon>
        <taxon>Sphingobacteriales</taxon>
        <taxon>Sphingobacteriaceae</taxon>
        <taxon>Olivibacter</taxon>
    </lineage>
</organism>
<keyword evidence="3" id="KW-0731">Sigma factor</keyword>
<gene>
    <name evidence="7" type="ORF">SAMN05661044_00275</name>
</gene>
<dbReference type="STRING" id="407022.SAMN05661044_00275"/>